<gene>
    <name evidence="1" type="ORF">CAZ10_10410</name>
</gene>
<dbReference type="Proteomes" id="UP000194857">
    <property type="component" value="Unassembled WGS sequence"/>
</dbReference>
<accession>A0A241XSB4</accession>
<proteinExistence type="predicted"/>
<comment type="caution">
    <text evidence="1">The sequence shown here is derived from an EMBL/GenBank/DDBJ whole genome shotgun (WGS) entry which is preliminary data.</text>
</comment>
<organism evidence="1 2">
    <name type="scientific">Pseudomonas aeruginosa</name>
    <dbReference type="NCBI Taxonomy" id="287"/>
    <lineage>
        <taxon>Bacteria</taxon>
        <taxon>Pseudomonadati</taxon>
        <taxon>Pseudomonadota</taxon>
        <taxon>Gammaproteobacteria</taxon>
        <taxon>Pseudomonadales</taxon>
        <taxon>Pseudomonadaceae</taxon>
        <taxon>Pseudomonas</taxon>
    </lineage>
</organism>
<dbReference type="RefSeq" id="WP_065327459.1">
    <property type="nucleotide sequence ID" value="NZ_NFFZ01000004.1"/>
</dbReference>
<sequence length="395" mass="44622">MLDKDALRRFAPKEIFKHYRAFDEALETISREHPGYKALISNPLAVFRGGLYFPVIHLVALQRNGQWSYFPGQPQQVRPGHRLVSESGPVEELAMQPLLQLEVVTDPKLTAAHDVKVARQMLREPASGGNGIMQALTQEANTAATPAQLFSIPLAMILAPTAKRFLRHRFTLYQHIFGAGHEYPIDGLFYVGITSRDWQKRWGEHRAAINRGSPLKFHRAYRERQEAQQLTYVHHKVMGVASTLDELQDLEEVFVAGHWDDQRLLNMIPGGKAGIEYLHKHRILGKNVVPWPEEVERTLEAWLREHPRKGLPAPWVAEQWNDPEYAMKVICGPEGRLSVEQVMLIRSLGQGGVPADEIMARVGAKNADQVRRVLAGKTYTRVPEGPSGEVLTESQ</sequence>
<evidence type="ECO:0000313" key="2">
    <source>
        <dbReference type="Proteomes" id="UP000194857"/>
    </source>
</evidence>
<dbReference type="EMBL" id="NFFZ01000004">
    <property type="protein sequence ID" value="OTI63235.1"/>
    <property type="molecule type" value="Genomic_DNA"/>
</dbReference>
<name>A0A241XSB4_PSEAI</name>
<evidence type="ECO:0000313" key="1">
    <source>
        <dbReference type="EMBL" id="OTI63235.1"/>
    </source>
</evidence>
<dbReference type="AlphaFoldDB" id="A0A241XSB4"/>
<protein>
    <submittedName>
        <fullName evidence="1">Uncharacterized protein</fullName>
    </submittedName>
</protein>
<reference evidence="1 2" key="1">
    <citation type="submission" date="2017-05" db="EMBL/GenBank/DDBJ databases">
        <authorList>
            <person name="Song R."/>
            <person name="Chenine A.L."/>
            <person name="Ruprecht R.M."/>
        </authorList>
    </citation>
    <scope>NUCLEOTIDE SEQUENCE [LARGE SCALE GENOMIC DNA]</scope>
    <source>
        <strain evidence="1 2">S567_C10_BS</strain>
    </source>
</reference>